<evidence type="ECO:0000313" key="1">
    <source>
        <dbReference type="EMBL" id="ERH18042.1"/>
    </source>
</evidence>
<organism evidence="1 2">
    <name type="scientific">Actinomyces johnsonii F0510</name>
    <dbReference type="NCBI Taxonomy" id="1227262"/>
    <lineage>
        <taxon>Bacteria</taxon>
        <taxon>Bacillati</taxon>
        <taxon>Actinomycetota</taxon>
        <taxon>Actinomycetes</taxon>
        <taxon>Actinomycetales</taxon>
        <taxon>Actinomycetaceae</taxon>
        <taxon>Actinomyces</taxon>
    </lineage>
</organism>
<accession>U1RHS4</accession>
<gene>
    <name evidence="1" type="ORF">HMPREF1549_02109</name>
</gene>
<proteinExistence type="predicted"/>
<sequence length="61" mass="6792">MHHHPGREIGLLRAQRCGSALPARHGLQNAVLLNTGNEDEFYFAKFTISRMTARGLKTSIT</sequence>
<dbReference type="EMBL" id="AWSD01000231">
    <property type="protein sequence ID" value="ERH18042.1"/>
    <property type="molecule type" value="Genomic_DNA"/>
</dbReference>
<reference evidence="1 2" key="1">
    <citation type="submission" date="2013-06" db="EMBL/GenBank/DDBJ databases">
        <authorList>
            <person name="Weinstock G."/>
            <person name="Sodergren E."/>
            <person name="Lobos E.A."/>
            <person name="Fulton L."/>
            <person name="Fulton R."/>
            <person name="Courtney L."/>
            <person name="Fronick C."/>
            <person name="O'Laughlin M."/>
            <person name="Godfrey J."/>
            <person name="Wilson R.M."/>
            <person name="Miner T."/>
            <person name="Farmer C."/>
            <person name="Delehaunty K."/>
            <person name="Cordes M."/>
            <person name="Minx P."/>
            <person name="Tomlinson C."/>
            <person name="Chen J."/>
            <person name="Wollam A."/>
            <person name="Pepin K.H."/>
            <person name="Bhonagiri V."/>
            <person name="Zhang X."/>
            <person name="Warren W."/>
            <person name="Mitreva M."/>
            <person name="Mardis E.R."/>
            <person name="Wilson R.K."/>
        </authorList>
    </citation>
    <scope>NUCLEOTIDE SEQUENCE [LARGE SCALE GENOMIC DNA]</scope>
    <source>
        <strain evidence="1 2">F0510</strain>
    </source>
</reference>
<evidence type="ECO:0000313" key="2">
    <source>
        <dbReference type="Proteomes" id="UP000016498"/>
    </source>
</evidence>
<dbReference type="AlphaFoldDB" id="U1RHS4"/>
<comment type="caution">
    <text evidence="1">The sequence shown here is derived from an EMBL/GenBank/DDBJ whole genome shotgun (WGS) entry which is preliminary data.</text>
</comment>
<protein>
    <submittedName>
        <fullName evidence="1">Uncharacterized protein</fullName>
    </submittedName>
</protein>
<name>U1RHS4_9ACTO</name>
<dbReference type="Proteomes" id="UP000016498">
    <property type="component" value="Unassembled WGS sequence"/>
</dbReference>
<dbReference type="HOGENOM" id="CLU_2912055_0_0_11"/>